<protein>
    <submittedName>
        <fullName evidence="5">Relaxase/mobilization nuclease domain-containing protein</fullName>
    </submittedName>
</protein>
<feature type="compositionally biased region" description="Basic and acidic residues" evidence="1">
    <location>
        <begin position="348"/>
        <end position="364"/>
    </location>
</feature>
<feature type="domain" description="TraI-like middle" evidence="4">
    <location>
        <begin position="201"/>
        <end position="293"/>
    </location>
</feature>
<dbReference type="InterPro" id="IPR054462">
    <property type="entry name" value="TraI_M"/>
</dbReference>
<dbReference type="InterPro" id="IPR005094">
    <property type="entry name" value="Endonuclease_MobA/VirD2"/>
</dbReference>
<comment type="caution">
    <text evidence="5">The sequence shown here is derived from an EMBL/GenBank/DDBJ whole genome shotgun (WGS) entry which is preliminary data.</text>
</comment>
<gene>
    <name evidence="5" type="ORF">J0I24_15680</name>
</gene>
<feature type="domain" description="MobA/VirD2-like nuclease" evidence="2">
    <location>
        <begin position="51"/>
        <end position="161"/>
    </location>
</feature>
<feature type="domain" description="Large polyvalent protein-associated" evidence="3">
    <location>
        <begin position="494"/>
        <end position="579"/>
    </location>
</feature>
<dbReference type="Pfam" id="PF03432">
    <property type="entry name" value="Relaxase"/>
    <property type="match status" value="1"/>
</dbReference>
<name>A0A8I1N0J6_THIA3</name>
<proteinExistence type="predicted"/>
<dbReference type="Pfam" id="PF18821">
    <property type="entry name" value="LPD7"/>
    <property type="match status" value="1"/>
</dbReference>
<dbReference type="InterPro" id="IPR040677">
    <property type="entry name" value="LPD7"/>
</dbReference>
<reference evidence="5" key="1">
    <citation type="submission" date="2021-02" db="EMBL/GenBank/DDBJ databases">
        <title>Thiocyanate and organic carbon inputs drive convergent selection for specific autotrophic Afipia and Thiobacillus strains within complex microbiomes.</title>
        <authorList>
            <person name="Huddy R.J."/>
            <person name="Sachdeva R."/>
            <person name="Kadzinga F."/>
            <person name="Kantor R.S."/>
            <person name="Harrison S.T.L."/>
            <person name="Banfield J.F."/>
        </authorList>
    </citation>
    <scope>NUCLEOTIDE SEQUENCE</scope>
    <source>
        <strain evidence="5">SCN18_13_7_16_R3_B_64_19</strain>
    </source>
</reference>
<evidence type="ECO:0000313" key="6">
    <source>
        <dbReference type="Proteomes" id="UP000664800"/>
    </source>
</evidence>
<evidence type="ECO:0000256" key="1">
    <source>
        <dbReference type="SAM" id="MobiDB-lite"/>
    </source>
</evidence>
<dbReference type="InterPro" id="IPR049751">
    <property type="entry name" value="TraI/MobA_relaxases"/>
</dbReference>
<evidence type="ECO:0000259" key="3">
    <source>
        <dbReference type="Pfam" id="PF18821"/>
    </source>
</evidence>
<evidence type="ECO:0000259" key="4">
    <source>
        <dbReference type="Pfam" id="PF22863"/>
    </source>
</evidence>
<dbReference type="Proteomes" id="UP000664800">
    <property type="component" value="Unassembled WGS sequence"/>
</dbReference>
<accession>A0A8I1N0J6</accession>
<feature type="region of interest" description="Disordered" evidence="1">
    <location>
        <begin position="312"/>
        <end position="364"/>
    </location>
</feature>
<evidence type="ECO:0000313" key="5">
    <source>
        <dbReference type="EMBL" id="MBN8745714.1"/>
    </source>
</evidence>
<evidence type="ECO:0000259" key="2">
    <source>
        <dbReference type="Pfam" id="PF03432"/>
    </source>
</evidence>
<dbReference type="EMBL" id="JAFKMR010000039">
    <property type="protein sequence ID" value="MBN8745714.1"/>
    <property type="molecule type" value="Genomic_DNA"/>
</dbReference>
<organism evidence="5 6">
    <name type="scientific">Thiomonas arsenitoxydans (strain DSM 22701 / CIP 110005 / 3As)</name>
    <dbReference type="NCBI Taxonomy" id="426114"/>
    <lineage>
        <taxon>Bacteria</taxon>
        <taxon>Pseudomonadati</taxon>
        <taxon>Pseudomonadota</taxon>
        <taxon>Betaproteobacteria</taxon>
        <taxon>Burkholderiales</taxon>
        <taxon>Thiomonas</taxon>
    </lineage>
</organism>
<feature type="compositionally biased region" description="Basic and acidic residues" evidence="1">
    <location>
        <begin position="315"/>
        <end position="332"/>
    </location>
</feature>
<dbReference type="AlphaFoldDB" id="A0A8I1N0J6"/>
<dbReference type="NCBIfam" id="NF041893">
    <property type="entry name" value="TraI_MobP_relax"/>
    <property type="match status" value="1"/>
</dbReference>
<sequence length="712" mass="79039">MLAKVIPRKGVSRGFGEAVRYIARDRPDQAVESRPEMGTLGFACLLDTAEDRQTAIDILDTTAAAARHQTARGPVYHVTLAWQDGEHPTTKQIEAACAHVLNTLGFAGHDALWALHRDTDHDHVHLIVNRAHADGHTAKVPRMDWLLLDKAMREIELAQGWRHSPGPYVHDPARGIVRMSRAQRQEWGLLTAGPQLSPAAADAAHREAGASFQEWAAGGPAKAIKAALDTPGVTWERLHQQAARYGLRIAPKGSGMVVTTTLDDGRVLAAKASQLGRWASKAELEKKLGPYQPPPDKLPLGAVSYQKSLDAGRAWAHEEAPRRGRDTDERAARRAQRAAARKGLAARFKAEQETARQDRPKQRADLVQQHRAERAALAGQLREERKAMTAQARQQGQPQAVLQSLWALKAAQQREALQKRQAAQRKALSAKQPKAEVWRKWLEREAAQGDEAAQAALRGIRYREQRNKSKQIDGIEGEELDPLRKLTLAGLDAQIDHKRQFVLYRDAQGRDKFTDTGPRIVMHDKGDDSLEAALRMAAQKYGGKVNITGSSEFRERAARQAVRLGIEVMDADLQAVVQDEQRRRQPSQRLTPFMRRAVSQGELDTEAKARARRVAEIIARAPAQQADADPPEMRAVEAALAAWQQAQTHAVRTRAVQDWMRGMERIEKVGGDVAAANAHSRKALGGLYAGFMREVDAMARQRPRNDRDMERS</sequence>
<dbReference type="Pfam" id="PF22863">
    <property type="entry name" value="TraI_middle"/>
    <property type="match status" value="1"/>
</dbReference>